<keyword evidence="9" id="KW-1185">Reference proteome</keyword>
<dbReference type="InterPro" id="IPR036778">
    <property type="entry name" value="OHCU_decarboxylase_sf"/>
</dbReference>
<evidence type="ECO:0000313" key="8">
    <source>
        <dbReference type="EMBL" id="MDN4471829.1"/>
    </source>
</evidence>
<comment type="pathway">
    <text evidence="2">Purine metabolism; urate degradation; (S)-allantoin from urate: step 3/3.</text>
</comment>
<evidence type="ECO:0000256" key="6">
    <source>
        <dbReference type="ARBA" id="ARBA00023239"/>
    </source>
</evidence>
<sequence length="159" mass="17577">MTVKPSREDLLACLRIERWAAAMAELEFDSMLEMERAAVSIATPLTEAEIDEALAAHPRIGDRAKGEGVEARFSAAEQKASQSPDEALAARLADLNAQYEERFGRVFLIRAAGRSREEVVAELERRLGNDDHAELAEIADQLRGIALLRLRATYEEALA</sequence>
<comment type="catalytic activity">
    <reaction evidence="1">
        <text>5-hydroxy-2-oxo-4-ureido-2,5-dihydro-1H-imidazole-5-carboxylate + H(+) = (S)-allantoin + CO2</text>
        <dbReference type="Rhea" id="RHEA:26301"/>
        <dbReference type="ChEBI" id="CHEBI:15378"/>
        <dbReference type="ChEBI" id="CHEBI:15678"/>
        <dbReference type="ChEBI" id="CHEBI:16526"/>
        <dbReference type="ChEBI" id="CHEBI:58639"/>
        <dbReference type="EC" id="4.1.1.97"/>
    </reaction>
</comment>
<evidence type="ECO:0000256" key="1">
    <source>
        <dbReference type="ARBA" id="ARBA00001163"/>
    </source>
</evidence>
<protein>
    <recommendedName>
        <fullName evidence="3">2-oxo-4-hydroxy-4-carboxy-5-ureidoimidazoline decarboxylase</fullName>
        <ecNumber evidence="3">4.1.1.97</ecNumber>
    </recommendedName>
</protein>
<reference evidence="8" key="1">
    <citation type="submission" date="2023-06" db="EMBL/GenBank/DDBJ databases">
        <title>SYSU T00b26.</title>
        <authorList>
            <person name="Gao L."/>
            <person name="Fang B.-Z."/>
            <person name="Li W.-J."/>
        </authorList>
    </citation>
    <scope>NUCLEOTIDE SEQUENCE</scope>
    <source>
        <strain evidence="8">SYSU T00b26</strain>
    </source>
</reference>
<proteinExistence type="predicted"/>
<evidence type="ECO:0000313" key="9">
    <source>
        <dbReference type="Proteomes" id="UP001172738"/>
    </source>
</evidence>
<dbReference type="SUPFAM" id="SSF158694">
    <property type="entry name" value="UraD-Like"/>
    <property type="match status" value="1"/>
</dbReference>
<name>A0ABT8FZE2_9MICO</name>
<evidence type="ECO:0000256" key="3">
    <source>
        <dbReference type="ARBA" id="ARBA00012257"/>
    </source>
</evidence>
<dbReference type="PANTHER" id="PTHR43466:SF1">
    <property type="entry name" value="2-OXO-4-HYDROXY-4-CARBOXY-5-UREIDOIMIDAZOLINE DECARBOXYLASE-RELATED"/>
    <property type="match status" value="1"/>
</dbReference>
<evidence type="ECO:0000256" key="4">
    <source>
        <dbReference type="ARBA" id="ARBA00022631"/>
    </source>
</evidence>
<dbReference type="PANTHER" id="PTHR43466">
    <property type="entry name" value="2-OXO-4-HYDROXY-4-CARBOXY-5-UREIDOIMIDAZOLINE DECARBOXYLASE-RELATED"/>
    <property type="match status" value="1"/>
</dbReference>
<dbReference type="RefSeq" id="WP_301125856.1">
    <property type="nucleotide sequence ID" value="NZ_JAUHPV010000001.1"/>
</dbReference>
<evidence type="ECO:0000256" key="5">
    <source>
        <dbReference type="ARBA" id="ARBA00022793"/>
    </source>
</evidence>
<dbReference type="EMBL" id="JAUHPV010000001">
    <property type="protein sequence ID" value="MDN4471829.1"/>
    <property type="molecule type" value="Genomic_DNA"/>
</dbReference>
<dbReference type="EC" id="4.1.1.97" evidence="3"/>
<feature type="domain" description="Oxo-4-hydroxy-4-carboxy-5-ureidoimidazoline decarboxylase" evidence="7">
    <location>
        <begin position="9"/>
        <end position="151"/>
    </location>
</feature>
<dbReference type="Gene3D" id="1.10.3330.10">
    <property type="entry name" value="Oxo-4-hydroxy-4-carboxy-5-ureidoimidazoline decarboxylase"/>
    <property type="match status" value="1"/>
</dbReference>
<comment type="caution">
    <text evidence="8">The sequence shown here is derived from an EMBL/GenBank/DDBJ whole genome shotgun (WGS) entry which is preliminary data.</text>
</comment>
<keyword evidence="5" id="KW-0210">Decarboxylase</keyword>
<dbReference type="Pfam" id="PF09349">
    <property type="entry name" value="OHCU_decarbox"/>
    <property type="match status" value="1"/>
</dbReference>
<organism evidence="8 9">
    <name type="scientific">Demequina zhanjiangensis</name>
    <dbReference type="NCBI Taxonomy" id="3051659"/>
    <lineage>
        <taxon>Bacteria</taxon>
        <taxon>Bacillati</taxon>
        <taxon>Actinomycetota</taxon>
        <taxon>Actinomycetes</taxon>
        <taxon>Micrococcales</taxon>
        <taxon>Demequinaceae</taxon>
        <taxon>Demequina</taxon>
    </lineage>
</organism>
<evidence type="ECO:0000256" key="2">
    <source>
        <dbReference type="ARBA" id="ARBA00004754"/>
    </source>
</evidence>
<keyword evidence="4" id="KW-0659">Purine metabolism</keyword>
<dbReference type="InterPro" id="IPR018020">
    <property type="entry name" value="OHCU_decarboxylase"/>
</dbReference>
<keyword evidence="6" id="KW-0456">Lyase</keyword>
<gene>
    <name evidence="8" type="ORF">QQX04_02335</name>
</gene>
<dbReference type="Proteomes" id="UP001172738">
    <property type="component" value="Unassembled WGS sequence"/>
</dbReference>
<evidence type="ECO:0000259" key="7">
    <source>
        <dbReference type="Pfam" id="PF09349"/>
    </source>
</evidence>
<accession>A0ABT8FZE2</accession>